<dbReference type="EMBL" id="MU277198">
    <property type="protein sequence ID" value="KAI0064610.1"/>
    <property type="molecule type" value="Genomic_DNA"/>
</dbReference>
<sequence>MGIGLLTPTTRLPRLSYLCTFLPLCLRKLIRRVIEPWHTCQMRMVTTIHHSMGTAALDPRSSRRMPSPATNVYHDCSRKDGRVPIDCLQRAAVNPTNISNSAHRLLPKGVAAQLSDTLAKGGRVLAHRLFPPETVPCLSNAPNRSYRVPMAYSPKVPYYSLKKE</sequence>
<protein>
    <submittedName>
        <fullName evidence="1">Uncharacterized protein</fullName>
    </submittedName>
</protein>
<reference evidence="1" key="2">
    <citation type="journal article" date="2022" name="New Phytol.">
        <title>Evolutionary transition to the ectomycorrhizal habit in the genomes of a hyperdiverse lineage of mushroom-forming fungi.</title>
        <authorList>
            <person name="Looney B."/>
            <person name="Miyauchi S."/>
            <person name="Morin E."/>
            <person name="Drula E."/>
            <person name="Courty P.E."/>
            <person name="Kohler A."/>
            <person name="Kuo A."/>
            <person name="LaButti K."/>
            <person name="Pangilinan J."/>
            <person name="Lipzen A."/>
            <person name="Riley R."/>
            <person name="Andreopoulos W."/>
            <person name="He G."/>
            <person name="Johnson J."/>
            <person name="Nolan M."/>
            <person name="Tritt A."/>
            <person name="Barry K.W."/>
            <person name="Grigoriev I.V."/>
            <person name="Nagy L.G."/>
            <person name="Hibbett D."/>
            <person name="Henrissat B."/>
            <person name="Matheny P.B."/>
            <person name="Labbe J."/>
            <person name="Martin F.M."/>
        </authorList>
    </citation>
    <scope>NUCLEOTIDE SEQUENCE</scope>
    <source>
        <strain evidence="1">HHB10654</strain>
    </source>
</reference>
<organism evidence="1 2">
    <name type="scientific">Artomyces pyxidatus</name>
    <dbReference type="NCBI Taxonomy" id="48021"/>
    <lineage>
        <taxon>Eukaryota</taxon>
        <taxon>Fungi</taxon>
        <taxon>Dikarya</taxon>
        <taxon>Basidiomycota</taxon>
        <taxon>Agaricomycotina</taxon>
        <taxon>Agaricomycetes</taxon>
        <taxon>Russulales</taxon>
        <taxon>Auriscalpiaceae</taxon>
        <taxon>Artomyces</taxon>
    </lineage>
</organism>
<name>A0ACB8T768_9AGAM</name>
<keyword evidence="2" id="KW-1185">Reference proteome</keyword>
<proteinExistence type="predicted"/>
<evidence type="ECO:0000313" key="2">
    <source>
        <dbReference type="Proteomes" id="UP000814140"/>
    </source>
</evidence>
<comment type="caution">
    <text evidence="1">The sequence shown here is derived from an EMBL/GenBank/DDBJ whole genome shotgun (WGS) entry which is preliminary data.</text>
</comment>
<accession>A0ACB8T768</accession>
<gene>
    <name evidence="1" type="ORF">BV25DRAFT_269390</name>
</gene>
<dbReference type="Proteomes" id="UP000814140">
    <property type="component" value="Unassembled WGS sequence"/>
</dbReference>
<reference evidence="1" key="1">
    <citation type="submission" date="2021-03" db="EMBL/GenBank/DDBJ databases">
        <authorList>
            <consortium name="DOE Joint Genome Institute"/>
            <person name="Ahrendt S."/>
            <person name="Looney B.P."/>
            <person name="Miyauchi S."/>
            <person name="Morin E."/>
            <person name="Drula E."/>
            <person name="Courty P.E."/>
            <person name="Chicoki N."/>
            <person name="Fauchery L."/>
            <person name="Kohler A."/>
            <person name="Kuo A."/>
            <person name="Labutti K."/>
            <person name="Pangilinan J."/>
            <person name="Lipzen A."/>
            <person name="Riley R."/>
            <person name="Andreopoulos W."/>
            <person name="He G."/>
            <person name="Johnson J."/>
            <person name="Barry K.W."/>
            <person name="Grigoriev I.V."/>
            <person name="Nagy L."/>
            <person name="Hibbett D."/>
            <person name="Henrissat B."/>
            <person name="Matheny P.B."/>
            <person name="Labbe J."/>
            <person name="Martin F."/>
        </authorList>
    </citation>
    <scope>NUCLEOTIDE SEQUENCE</scope>
    <source>
        <strain evidence="1">HHB10654</strain>
    </source>
</reference>
<evidence type="ECO:0000313" key="1">
    <source>
        <dbReference type="EMBL" id="KAI0064610.1"/>
    </source>
</evidence>